<evidence type="ECO:0000313" key="2">
    <source>
        <dbReference type="EMBL" id="KAG6503495.1"/>
    </source>
</evidence>
<keyword evidence="3" id="KW-1185">Reference proteome</keyword>
<feature type="compositionally biased region" description="Pro residues" evidence="1">
    <location>
        <begin position="39"/>
        <end position="52"/>
    </location>
</feature>
<dbReference type="Proteomes" id="UP000734854">
    <property type="component" value="Unassembled WGS sequence"/>
</dbReference>
<feature type="compositionally biased region" description="Low complexity" evidence="1">
    <location>
        <begin position="188"/>
        <end position="203"/>
    </location>
</feature>
<evidence type="ECO:0000313" key="3">
    <source>
        <dbReference type="Proteomes" id="UP000734854"/>
    </source>
</evidence>
<dbReference type="PANTHER" id="PTHR36054:SF2">
    <property type="entry name" value="PROTEIN SICKLE"/>
    <property type="match status" value="1"/>
</dbReference>
<feature type="region of interest" description="Disordered" evidence="1">
    <location>
        <begin position="1"/>
        <end position="245"/>
    </location>
</feature>
<feature type="compositionally biased region" description="Polar residues" evidence="1">
    <location>
        <begin position="129"/>
        <end position="153"/>
    </location>
</feature>
<dbReference type="InterPro" id="IPR039292">
    <property type="entry name" value="SICKLE"/>
</dbReference>
<name>A0A8J5GCE8_ZINOF</name>
<dbReference type="GO" id="GO:0000398">
    <property type="term" value="P:mRNA splicing, via spliceosome"/>
    <property type="evidence" value="ECO:0007669"/>
    <property type="project" value="InterPro"/>
</dbReference>
<dbReference type="GO" id="GO:0035196">
    <property type="term" value="P:miRNA processing"/>
    <property type="evidence" value="ECO:0007669"/>
    <property type="project" value="InterPro"/>
</dbReference>
<feature type="compositionally biased region" description="Gly residues" evidence="1">
    <location>
        <begin position="219"/>
        <end position="238"/>
    </location>
</feature>
<gene>
    <name evidence="2" type="ORF">ZIOFF_035810</name>
</gene>
<feature type="compositionally biased region" description="Polar residues" evidence="1">
    <location>
        <begin position="204"/>
        <end position="215"/>
    </location>
</feature>
<proteinExistence type="predicted"/>
<feature type="compositionally biased region" description="Low complexity" evidence="1">
    <location>
        <begin position="27"/>
        <end position="38"/>
    </location>
</feature>
<organism evidence="2 3">
    <name type="scientific">Zingiber officinale</name>
    <name type="common">Ginger</name>
    <name type="synonym">Amomum zingiber</name>
    <dbReference type="NCBI Taxonomy" id="94328"/>
    <lineage>
        <taxon>Eukaryota</taxon>
        <taxon>Viridiplantae</taxon>
        <taxon>Streptophyta</taxon>
        <taxon>Embryophyta</taxon>
        <taxon>Tracheophyta</taxon>
        <taxon>Spermatophyta</taxon>
        <taxon>Magnoliopsida</taxon>
        <taxon>Liliopsida</taxon>
        <taxon>Zingiberales</taxon>
        <taxon>Zingiberaceae</taxon>
        <taxon>Zingiber</taxon>
    </lineage>
</organism>
<reference evidence="2 3" key="1">
    <citation type="submission" date="2020-08" db="EMBL/GenBank/DDBJ databases">
        <title>Plant Genome Project.</title>
        <authorList>
            <person name="Zhang R.-G."/>
        </authorList>
    </citation>
    <scope>NUCLEOTIDE SEQUENCE [LARGE SCALE GENOMIC DNA]</scope>
    <source>
        <tissue evidence="2">Rhizome</tissue>
    </source>
</reference>
<dbReference type="EMBL" id="JACMSC010000010">
    <property type="protein sequence ID" value="KAG6503495.1"/>
    <property type="molecule type" value="Genomic_DNA"/>
</dbReference>
<feature type="compositionally biased region" description="Low complexity" evidence="1">
    <location>
        <begin position="154"/>
        <end position="165"/>
    </location>
</feature>
<dbReference type="InterPro" id="IPR028265">
    <property type="entry name" value="TTDN1/SICKLE"/>
</dbReference>
<protein>
    <submittedName>
        <fullName evidence="2">Uncharacterized protein</fullName>
    </submittedName>
</protein>
<dbReference type="OrthoDB" id="1935385at2759"/>
<comment type="caution">
    <text evidence="2">The sequence shown here is derived from an EMBL/GenBank/DDBJ whole genome shotgun (WGS) entry which is preliminary data.</text>
</comment>
<feature type="compositionally biased region" description="Pro residues" evidence="1">
    <location>
        <begin position="98"/>
        <end position="107"/>
    </location>
</feature>
<sequence>MEESAKRKANLQAMRLEAAQAVASNQSSHSSSSSTSFLPSPPPSLLRLPPPRFGDRPELQTPPPAPRFDFYTDPMSAFSDSKRMRGADASGGFSPFSPRRPTPPSSPSFPYGIRNTYVDSSYPAYHQTPHPSDSSSYRMPSRVPHNSSWRSPIQLQSSLSGHQGSPVTGLGSWNTSGGSSGRGFQANPSGSFFGSPHFSPGGSQLSNAQTNSPYSNFGRGRGGQYSGGSGSRSIGGRGQRFNGRVSTRDDIASYFRKSMLEDPWRDMEPVVGDILEPMAGPGYWLPESLSWKKSKVPETESRYKLESKSSLAEFLAASLEEAISDKD</sequence>
<dbReference type="AlphaFoldDB" id="A0A8J5GCE8"/>
<dbReference type="PANTHER" id="PTHR36054">
    <property type="entry name" value="PROTEIN SICKLE"/>
    <property type="match status" value="1"/>
</dbReference>
<accession>A0A8J5GCE8</accession>
<dbReference type="Pfam" id="PF15502">
    <property type="entry name" value="MPLKIP"/>
    <property type="match status" value="1"/>
</dbReference>
<evidence type="ECO:0000256" key="1">
    <source>
        <dbReference type="SAM" id="MobiDB-lite"/>
    </source>
</evidence>